<dbReference type="SUPFAM" id="SSF52540">
    <property type="entry name" value="P-loop containing nucleoside triphosphate hydrolases"/>
    <property type="match status" value="1"/>
</dbReference>
<evidence type="ECO:0000313" key="2">
    <source>
        <dbReference type="Proteomes" id="UP000602647"/>
    </source>
</evidence>
<dbReference type="GO" id="GO:0003743">
    <property type="term" value="F:translation initiation factor activity"/>
    <property type="evidence" value="ECO:0007669"/>
    <property type="project" value="UniProtKB-KW"/>
</dbReference>
<keyword evidence="2" id="KW-1185">Reference proteome</keyword>
<dbReference type="InterPro" id="IPR027417">
    <property type="entry name" value="P-loop_NTPase"/>
</dbReference>
<name>A0A923NJV7_9FIRM</name>
<dbReference type="Proteomes" id="UP000602647">
    <property type="component" value="Unassembled WGS sequence"/>
</dbReference>
<organism evidence="1 2">
    <name type="scientific">Zhenpiania hominis</name>
    <dbReference type="NCBI Taxonomy" id="2763644"/>
    <lineage>
        <taxon>Bacteria</taxon>
        <taxon>Bacillati</taxon>
        <taxon>Bacillota</taxon>
        <taxon>Clostridia</taxon>
        <taxon>Peptostreptococcales</taxon>
        <taxon>Anaerovoracaceae</taxon>
        <taxon>Zhenpiania</taxon>
    </lineage>
</organism>
<dbReference type="EMBL" id="JACRYT010000003">
    <property type="protein sequence ID" value="MBC6679245.1"/>
    <property type="molecule type" value="Genomic_DNA"/>
</dbReference>
<dbReference type="AlphaFoldDB" id="A0A923NJV7"/>
<proteinExistence type="predicted"/>
<sequence>MKGKYEIVVKNNRLHYEFEIKRNITILRGDSATGKTTLINMLRQAENLGSSSGIDVISNAPCRILEGPNWELILEHTEGTIFFIDEENAFVSSKKFADRIKNSDNYYVLITRENLYTLPYSVDEIYGLHCSGKYHNTKKMYQQMYQIYSNHQRLPVVPEVLITEDSNSGFKFFKAVATEKGISCESAEGKSNIFHILEKIGKEKVCVIADGAAIGPEMDRLYKYASNRENIYLFFPESFEWLILSSGLIQGKDIHAVLEHPEDYIESRDYFSWERYFSKLLIEKTKDSYLQYSKTKLNEVYLHEKNRDLILKNLQGIKLENTRTKESNNDEF</sequence>
<gene>
    <name evidence="1" type="ORF">H9L42_05315</name>
</gene>
<keyword evidence="1" id="KW-0396">Initiation factor</keyword>
<protein>
    <submittedName>
        <fullName evidence="1">Translation initiation factor 2</fullName>
    </submittedName>
</protein>
<evidence type="ECO:0000313" key="1">
    <source>
        <dbReference type="EMBL" id="MBC6679245.1"/>
    </source>
</evidence>
<reference evidence="1" key="1">
    <citation type="submission" date="2020-08" db="EMBL/GenBank/DDBJ databases">
        <title>Genome public.</title>
        <authorList>
            <person name="Liu C."/>
            <person name="Sun Q."/>
        </authorList>
    </citation>
    <scope>NUCLEOTIDE SEQUENCE</scope>
    <source>
        <strain evidence="1">BX12</strain>
    </source>
</reference>
<accession>A0A923NJV7</accession>
<comment type="caution">
    <text evidence="1">The sequence shown here is derived from an EMBL/GenBank/DDBJ whole genome shotgun (WGS) entry which is preliminary data.</text>
</comment>
<keyword evidence="1" id="KW-0648">Protein biosynthesis</keyword>
<dbReference type="RefSeq" id="WP_187302345.1">
    <property type="nucleotide sequence ID" value="NZ_JACRYT010000003.1"/>
</dbReference>